<dbReference type="GO" id="GO:0000049">
    <property type="term" value="F:tRNA binding"/>
    <property type="evidence" value="ECO:0007669"/>
    <property type="project" value="InterPro"/>
</dbReference>
<evidence type="ECO:0000256" key="13">
    <source>
        <dbReference type="HAMAP-Rule" id="MF_00281"/>
    </source>
</evidence>
<evidence type="ECO:0000259" key="15">
    <source>
        <dbReference type="PROSITE" id="PS50862"/>
    </source>
</evidence>
<dbReference type="InterPro" id="IPR002319">
    <property type="entry name" value="Phenylalanyl-tRNA_Synthase"/>
</dbReference>
<dbReference type="Gene3D" id="3.30.930.10">
    <property type="entry name" value="Bira Bifunctional Protein, Domain 2"/>
    <property type="match status" value="1"/>
</dbReference>
<evidence type="ECO:0000256" key="7">
    <source>
        <dbReference type="ARBA" id="ARBA00022741"/>
    </source>
</evidence>
<name>A0A1I7NTD5_9HYPH</name>
<dbReference type="InterPro" id="IPR004529">
    <property type="entry name" value="Phe-tRNA-synth_IIc_asu"/>
</dbReference>
<dbReference type="SUPFAM" id="SSF46589">
    <property type="entry name" value="tRNA-binding arm"/>
    <property type="match status" value="1"/>
</dbReference>
<feature type="region of interest" description="Disordered" evidence="14">
    <location>
        <begin position="1"/>
        <end position="27"/>
    </location>
</feature>
<accession>A0A1I7NTD5</accession>
<dbReference type="CDD" id="cd00496">
    <property type="entry name" value="PheRS_alpha_core"/>
    <property type="match status" value="1"/>
</dbReference>
<feature type="compositionally biased region" description="Low complexity" evidence="14">
    <location>
        <begin position="7"/>
        <end position="18"/>
    </location>
</feature>
<evidence type="ECO:0000256" key="3">
    <source>
        <dbReference type="ARBA" id="ARBA00011209"/>
    </source>
</evidence>
<dbReference type="InterPro" id="IPR045864">
    <property type="entry name" value="aa-tRNA-synth_II/BPL/LPL"/>
</dbReference>
<keyword evidence="10 13" id="KW-0648">Protein biosynthesis</keyword>
<dbReference type="AlphaFoldDB" id="A0A1I7NTD5"/>
<evidence type="ECO:0000256" key="6">
    <source>
        <dbReference type="ARBA" id="ARBA00022723"/>
    </source>
</evidence>
<dbReference type="GO" id="GO:0006432">
    <property type="term" value="P:phenylalanyl-tRNA aminoacylation"/>
    <property type="evidence" value="ECO:0007669"/>
    <property type="project" value="UniProtKB-UniRule"/>
</dbReference>
<dbReference type="InterPro" id="IPR004188">
    <property type="entry name" value="Phe-tRNA_ligase_II_N"/>
</dbReference>
<gene>
    <name evidence="13" type="primary">pheS</name>
    <name evidence="16" type="ORF">SAMN05216456_3143</name>
</gene>
<dbReference type="PANTHER" id="PTHR11538">
    <property type="entry name" value="PHENYLALANYL-TRNA SYNTHETASE"/>
    <property type="match status" value="1"/>
</dbReference>
<reference evidence="16 17" key="1">
    <citation type="submission" date="2016-10" db="EMBL/GenBank/DDBJ databases">
        <authorList>
            <person name="de Groot N.N."/>
        </authorList>
    </citation>
    <scope>NUCLEOTIDE SEQUENCE [LARGE SCALE GENOMIC DNA]</scope>
    <source>
        <strain evidence="16 17">IPL20</strain>
    </source>
</reference>
<dbReference type="NCBIfam" id="TIGR00468">
    <property type="entry name" value="pheS"/>
    <property type="match status" value="1"/>
</dbReference>
<dbReference type="HAMAP" id="MF_00281">
    <property type="entry name" value="Phe_tRNA_synth_alpha1"/>
    <property type="match status" value="1"/>
</dbReference>
<evidence type="ECO:0000313" key="17">
    <source>
        <dbReference type="Proteomes" id="UP000199074"/>
    </source>
</evidence>
<keyword evidence="4 13" id="KW-0963">Cytoplasm</keyword>
<evidence type="ECO:0000256" key="10">
    <source>
        <dbReference type="ARBA" id="ARBA00022917"/>
    </source>
</evidence>
<evidence type="ECO:0000256" key="1">
    <source>
        <dbReference type="ARBA" id="ARBA00004496"/>
    </source>
</evidence>
<evidence type="ECO:0000256" key="5">
    <source>
        <dbReference type="ARBA" id="ARBA00022598"/>
    </source>
</evidence>
<evidence type="ECO:0000256" key="14">
    <source>
        <dbReference type="SAM" id="MobiDB-lite"/>
    </source>
</evidence>
<dbReference type="PANTHER" id="PTHR11538:SF41">
    <property type="entry name" value="PHENYLALANINE--TRNA LIGASE, MITOCHONDRIAL"/>
    <property type="match status" value="1"/>
</dbReference>
<evidence type="ECO:0000313" key="16">
    <source>
        <dbReference type="EMBL" id="SFV37872.1"/>
    </source>
</evidence>
<comment type="subcellular location">
    <subcellularLocation>
        <location evidence="1 13">Cytoplasm</location>
    </subcellularLocation>
</comment>
<protein>
    <recommendedName>
        <fullName evidence="13">Phenylalanine--tRNA ligase alpha subunit</fullName>
        <ecNumber evidence="13">6.1.1.20</ecNumber>
    </recommendedName>
    <alternativeName>
        <fullName evidence="13">Phenylalanyl-tRNA synthetase alpha subunit</fullName>
        <shortName evidence="13">PheRS</shortName>
    </alternativeName>
</protein>
<evidence type="ECO:0000256" key="8">
    <source>
        <dbReference type="ARBA" id="ARBA00022840"/>
    </source>
</evidence>
<dbReference type="InterPro" id="IPR022911">
    <property type="entry name" value="Phe_tRNA_ligase_alpha1_bac"/>
</dbReference>
<dbReference type="GO" id="GO:0004826">
    <property type="term" value="F:phenylalanine-tRNA ligase activity"/>
    <property type="evidence" value="ECO:0007669"/>
    <property type="project" value="UniProtKB-UniRule"/>
</dbReference>
<evidence type="ECO:0000256" key="9">
    <source>
        <dbReference type="ARBA" id="ARBA00022842"/>
    </source>
</evidence>
<evidence type="ECO:0000256" key="12">
    <source>
        <dbReference type="ARBA" id="ARBA00049255"/>
    </source>
</evidence>
<comment type="similarity">
    <text evidence="2 13">Belongs to the class-II aminoacyl-tRNA synthetase family. Phe-tRNA synthetase alpha subunit type 1 subfamily.</text>
</comment>
<sequence>MRGEGWTTRTSRVVTVRTGKSQRKNSLTPAAQNALTATPVYRENTMSLEAQISTLRAELTAAIAAAENEAALDAVRVSALGKKGSVSALLATLGTMAPEDRKSAGPAINGLKTEIAGLVEARSSELKGAALEARLQAETLDVTLPLPPAPTAKGRIHPISQTIDEITAIFSDMGFSIAEGPDIETDYYNFTALNFPEGHPAREMHDTFFMKPGADGVKKVLRTHTSPVQVRVMQNTNEKPAAAYMTPAQDPPIRVVMPGRTYRNDSDQTHTPMFHQVEGLVIDQESHIGQLRWVLEEFLKAFFEVPSVTLRFRPSFFPFTEPSMEVDVQCDRSGSEVKIGEGCDWLEILGCGMVHPNVIRNAGLDPDVYQGFAWGIGIDRLAMLKYGMPDLRAFFDADQRWIEHYGFRPLDLPTLFGGLSS</sequence>
<comment type="subunit">
    <text evidence="3 13">Tetramer of two alpha and two beta subunits.</text>
</comment>
<dbReference type="SUPFAM" id="SSF55681">
    <property type="entry name" value="Class II aaRS and biotin synthetases"/>
    <property type="match status" value="1"/>
</dbReference>
<feature type="domain" description="Aminoacyl-transfer RNA synthetases class-II family profile" evidence="15">
    <location>
        <begin position="169"/>
        <end position="409"/>
    </location>
</feature>
<keyword evidence="8 13" id="KW-0067">ATP-binding</keyword>
<comment type="cofactor">
    <cofactor evidence="13">
        <name>Mg(2+)</name>
        <dbReference type="ChEBI" id="CHEBI:18420"/>
    </cofactor>
    <text evidence="13">Binds 2 magnesium ions per tetramer.</text>
</comment>
<keyword evidence="6 13" id="KW-0479">Metal-binding</keyword>
<keyword evidence="17" id="KW-1185">Reference proteome</keyword>
<feature type="binding site" evidence="13">
    <location>
        <position position="321"/>
    </location>
    <ligand>
        <name>Mg(2+)</name>
        <dbReference type="ChEBI" id="CHEBI:18420"/>
        <note>shared with beta subunit</note>
    </ligand>
</feature>
<evidence type="ECO:0000256" key="11">
    <source>
        <dbReference type="ARBA" id="ARBA00023146"/>
    </source>
</evidence>
<keyword evidence="9 13" id="KW-0460">Magnesium</keyword>
<organism evidence="16 17">
    <name type="scientific">Devosia crocina</name>
    <dbReference type="NCBI Taxonomy" id="429728"/>
    <lineage>
        <taxon>Bacteria</taxon>
        <taxon>Pseudomonadati</taxon>
        <taxon>Pseudomonadota</taxon>
        <taxon>Alphaproteobacteria</taxon>
        <taxon>Hyphomicrobiales</taxon>
        <taxon>Devosiaceae</taxon>
        <taxon>Devosia</taxon>
    </lineage>
</organism>
<keyword evidence="11 13" id="KW-0030">Aminoacyl-tRNA synthetase</keyword>
<dbReference type="GO" id="GO:0005524">
    <property type="term" value="F:ATP binding"/>
    <property type="evidence" value="ECO:0007669"/>
    <property type="project" value="UniProtKB-UniRule"/>
</dbReference>
<dbReference type="PROSITE" id="PS50862">
    <property type="entry name" value="AA_TRNA_LIGASE_II"/>
    <property type="match status" value="1"/>
</dbReference>
<dbReference type="GO" id="GO:0000287">
    <property type="term" value="F:magnesium ion binding"/>
    <property type="evidence" value="ECO:0007669"/>
    <property type="project" value="UniProtKB-UniRule"/>
</dbReference>
<dbReference type="Pfam" id="PF02912">
    <property type="entry name" value="Phe_tRNA-synt_N"/>
    <property type="match status" value="1"/>
</dbReference>
<evidence type="ECO:0000256" key="4">
    <source>
        <dbReference type="ARBA" id="ARBA00022490"/>
    </source>
</evidence>
<dbReference type="EMBL" id="FPCK01000003">
    <property type="protein sequence ID" value="SFV37872.1"/>
    <property type="molecule type" value="Genomic_DNA"/>
</dbReference>
<comment type="catalytic activity">
    <reaction evidence="12 13">
        <text>tRNA(Phe) + L-phenylalanine + ATP = L-phenylalanyl-tRNA(Phe) + AMP + diphosphate + H(+)</text>
        <dbReference type="Rhea" id="RHEA:19413"/>
        <dbReference type="Rhea" id="RHEA-COMP:9668"/>
        <dbReference type="Rhea" id="RHEA-COMP:9699"/>
        <dbReference type="ChEBI" id="CHEBI:15378"/>
        <dbReference type="ChEBI" id="CHEBI:30616"/>
        <dbReference type="ChEBI" id="CHEBI:33019"/>
        <dbReference type="ChEBI" id="CHEBI:58095"/>
        <dbReference type="ChEBI" id="CHEBI:78442"/>
        <dbReference type="ChEBI" id="CHEBI:78531"/>
        <dbReference type="ChEBI" id="CHEBI:456215"/>
        <dbReference type="EC" id="6.1.1.20"/>
    </reaction>
</comment>
<dbReference type="Proteomes" id="UP000199074">
    <property type="component" value="Unassembled WGS sequence"/>
</dbReference>
<proteinExistence type="inferred from homology"/>
<evidence type="ECO:0000256" key="2">
    <source>
        <dbReference type="ARBA" id="ARBA00010207"/>
    </source>
</evidence>
<dbReference type="Pfam" id="PF01409">
    <property type="entry name" value="tRNA-synt_2d"/>
    <property type="match status" value="1"/>
</dbReference>
<dbReference type="InterPro" id="IPR006195">
    <property type="entry name" value="aa-tRNA-synth_II"/>
</dbReference>
<keyword evidence="5 13" id="KW-0436">Ligase</keyword>
<dbReference type="GO" id="GO:0005737">
    <property type="term" value="C:cytoplasm"/>
    <property type="evidence" value="ECO:0007669"/>
    <property type="project" value="UniProtKB-SubCell"/>
</dbReference>
<dbReference type="STRING" id="429728.SAMN05216456_3143"/>
<keyword evidence="7 13" id="KW-0547">Nucleotide-binding</keyword>
<dbReference type="InterPro" id="IPR010978">
    <property type="entry name" value="tRNA-bd_arm"/>
</dbReference>
<dbReference type="EC" id="6.1.1.20" evidence="13"/>